<protein>
    <submittedName>
        <fullName evidence="1">Uncharacterized protein</fullName>
    </submittedName>
</protein>
<evidence type="ECO:0000313" key="2">
    <source>
        <dbReference type="Proteomes" id="UP000317663"/>
    </source>
</evidence>
<reference evidence="1 2" key="1">
    <citation type="journal article" date="2019" name="Environ. Microbiol.">
        <title>Species interactions and distinct microbial communities in high Arctic permafrost affected cryosols are associated with the CH4 and CO2 gas fluxes.</title>
        <authorList>
            <person name="Altshuler I."/>
            <person name="Hamel J."/>
            <person name="Turney S."/>
            <person name="Magnuson E."/>
            <person name="Levesque R."/>
            <person name="Greer C."/>
            <person name="Whyte L.G."/>
        </authorList>
    </citation>
    <scope>NUCLEOTIDE SEQUENCE [LARGE SCALE GENOMIC DNA]</scope>
    <source>
        <strain evidence="1 2">E4</strain>
    </source>
</reference>
<sequence length="160" mass="17994">MATFGELSEKPSSVNFAINFQNGDMSFNDGGKTIFCTGYDKLVQDIDRCLKTHYNESTNEGNKVYSTLDIIDQYDEASVLSLIESDFRDALIRLKAAQYTSSLPDEQIRSIESVKASYYNGDYTTVMVRIAILNGLYQSVSVGNLVLTQDLTIRHLYEEV</sequence>
<dbReference type="RefSeq" id="WP_140473860.1">
    <property type="nucleotide sequence ID" value="NZ_RCZD01000008.1"/>
</dbReference>
<dbReference type="AlphaFoldDB" id="A0A502GHC7"/>
<dbReference type="EMBL" id="RCZD01000008">
    <property type="protein sequence ID" value="TPG60133.1"/>
    <property type="molecule type" value="Genomic_DNA"/>
</dbReference>
<dbReference type="Proteomes" id="UP000317663">
    <property type="component" value="Unassembled WGS sequence"/>
</dbReference>
<organism evidence="1 2">
    <name type="scientific">Ewingella americana</name>
    <dbReference type="NCBI Taxonomy" id="41202"/>
    <lineage>
        <taxon>Bacteria</taxon>
        <taxon>Pseudomonadati</taxon>
        <taxon>Pseudomonadota</taxon>
        <taxon>Gammaproteobacteria</taxon>
        <taxon>Enterobacterales</taxon>
        <taxon>Yersiniaceae</taxon>
        <taxon>Ewingella</taxon>
    </lineage>
</organism>
<proteinExistence type="predicted"/>
<gene>
    <name evidence="1" type="ORF">EAH77_16320</name>
</gene>
<keyword evidence="2" id="KW-1185">Reference proteome</keyword>
<evidence type="ECO:0000313" key="1">
    <source>
        <dbReference type="EMBL" id="TPG60133.1"/>
    </source>
</evidence>
<comment type="caution">
    <text evidence="1">The sequence shown here is derived from an EMBL/GenBank/DDBJ whole genome shotgun (WGS) entry which is preliminary data.</text>
</comment>
<accession>A0A502GHC7</accession>
<name>A0A502GHC7_9GAMM</name>